<evidence type="ECO:0000256" key="1">
    <source>
        <dbReference type="SAM" id="MobiDB-lite"/>
    </source>
</evidence>
<name>A0AA35M619_9HYPO</name>
<dbReference type="SUPFAM" id="SSF54928">
    <property type="entry name" value="RNA-binding domain, RBD"/>
    <property type="match status" value="1"/>
</dbReference>
<feature type="region of interest" description="Disordered" evidence="1">
    <location>
        <begin position="242"/>
        <end position="266"/>
    </location>
</feature>
<protein>
    <recommendedName>
        <fullName evidence="4">RRM domain-containing protein</fullName>
    </recommendedName>
</protein>
<evidence type="ECO:0000313" key="3">
    <source>
        <dbReference type="Proteomes" id="UP001160390"/>
    </source>
</evidence>
<dbReference type="InterPro" id="IPR035979">
    <property type="entry name" value="RBD_domain_sf"/>
</dbReference>
<dbReference type="AlphaFoldDB" id="A0AA35M619"/>
<dbReference type="EMBL" id="CABFNP030001042">
    <property type="protein sequence ID" value="CAI6090815.1"/>
    <property type="molecule type" value="Genomic_DNA"/>
</dbReference>
<dbReference type="GO" id="GO:0003676">
    <property type="term" value="F:nucleic acid binding"/>
    <property type="evidence" value="ECO:0007669"/>
    <property type="project" value="InterPro"/>
</dbReference>
<comment type="caution">
    <text evidence="2">The sequence shown here is derived from an EMBL/GenBank/DDBJ whole genome shotgun (WGS) entry which is preliminary data.</text>
</comment>
<sequence length="440" mass="50137">MPIQMIPRSSKFVLDHDNPNESHRITISNLPSGVSIAQVLRGVRGFGPVADVFLFDTAKVEGQGTKSASIEFVSANSAATFSWSANSNFYLEYEDSETRRTADVWLVPGRTHRSKFASAFKKVTRRFKIDNFPINAVWFFICAVGGEKIVVHADYNHNPGFEALTVEFVSLAHSTQAYRLLRNKEFPFYAPSSGSLHWIAEDETRLELSSPSISSHTPDDFSNSVDLPSSGSMNYFADDELADDDSESNLPSPDPGCRTPPDNSPKREFVAYIAPDQLTISFDKVPYNEDWPVHKHYIMDLYHLEPHSREVVEEARKNEVEMLAKCLGLNRNKWSWEATYEGSYILACFSWDTLLSSMSNPRLERIWGNYFRKHQNITINFQKWEAYARLAQHRRELCEQQGLLDGHVPKCPADCKFGCLEIKATPVSDVIREFLKQEWD</sequence>
<organism evidence="2 3">
    <name type="scientific">Clonostachys chloroleuca</name>
    <dbReference type="NCBI Taxonomy" id="1926264"/>
    <lineage>
        <taxon>Eukaryota</taxon>
        <taxon>Fungi</taxon>
        <taxon>Dikarya</taxon>
        <taxon>Ascomycota</taxon>
        <taxon>Pezizomycotina</taxon>
        <taxon>Sordariomycetes</taxon>
        <taxon>Hypocreomycetidae</taxon>
        <taxon>Hypocreales</taxon>
        <taxon>Bionectriaceae</taxon>
        <taxon>Clonostachys</taxon>
    </lineage>
</organism>
<evidence type="ECO:0000313" key="2">
    <source>
        <dbReference type="EMBL" id="CAI6090815.1"/>
    </source>
</evidence>
<accession>A0AA35M619</accession>
<proteinExistence type="predicted"/>
<gene>
    <name evidence="2" type="ORF">CCHLO57077_00010086</name>
</gene>
<keyword evidence="3" id="KW-1185">Reference proteome</keyword>
<reference evidence="2" key="1">
    <citation type="submission" date="2023-01" db="EMBL/GenBank/DDBJ databases">
        <authorList>
            <person name="Piombo E."/>
        </authorList>
    </citation>
    <scope>NUCLEOTIDE SEQUENCE</scope>
</reference>
<dbReference type="Proteomes" id="UP001160390">
    <property type="component" value="Unassembled WGS sequence"/>
</dbReference>
<evidence type="ECO:0008006" key="4">
    <source>
        <dbReference type="Google" id="ProtNLM"/>
    </source>
</evidence>